<evidence type="ECO:0000256" key="16">
    <source>
        <dbReference type="ARBA" id="ARBA00023170"/>
    </source>
</evidence>
<dbReference type="AlphaFoldDB" id="A0A2G2ZL34"/>
<keyword evidence="14" id="KW-1133">Transmembrane helix</keyword>
<gene>
    <name evidence="21" type="ORF">T459_11139</name>
</gene>
<accession>A0A2G2ZL34</accession>
<keyword evidence="13" id="KW-0067">ATP-binding</keyword>
<keyword evidence="16" id="KW-0675">Receptor</keyword>
<evidence type="ECO:0000256" key="2">
    <source>
        <dbReference type="ARBA" id="ARBA00012513"/>
    </source>
</evidence>
<keyword evidence="10" id="KW-0677">Repeat</keyword>
<reference evidence="21 22" key="1">
    <citation type="journal article" date="2014" name="Nat. Genet.">
        <title>Genome sequence of the hot pepper provides insights into the evolution of pungency in Capsicum species.</title>
        <authorList>
            <person name="Kim S."/>
            <person name="Park M."/>
            <person name="Yeom S.I."/>
            <person name="Kim Y.M."/>
            <person name="Lee J.M."/>
            <person name="Lee H.A."/>
            <person name="Seo E."/>
            <person name="Choi J."/>
            <person name="Cheong K."/>
            <person name="Kim K.T."/>
            <person name="Jung K."/>
            <person name="Lee G.W."/>
            <person name="Oh S.K."/>
            <person name="Bae C."/>
            <person name="Kim S.B."/>
            <person name="Lee H.Y."/>
            <person name="Kim S.Y."/>
            <person name="Kim M.S."/>
            <person name="Kang B.C."/>
            <person name="Jo Y.D."/>
            <person name="Yang H.B."/>
            <person name="Jeong H.J."/>
            <person name="Kang W.H."/>
            <person name="Kwon J.K."/>
            <person name="Shin C."/>
            <person name="Lim J.Y."/>
            <person name="Park J.H."/>
            <person name="Huh J.H."/>
            <person name="Kim J.S."/>
            <person name="Kim B.D."/>
            <person name="Cohen O."/>
            <person name="Paran I."/>
            <person name="Suh M.C."/>
            <person name="Lee S.B."/>
            <person name="Kim Y.K."/>
            <person name="Shin Y."/>
            <person name="Noh S.J."/>
            <person name="Park J."/>
            <person name="Seo Y.S."/>
            <person name="Kwon S.Y."/>
            <person name="Kim H.A."/>
            <person name="Park J.M."/>
            <person name="Kim H.J."/>
            <person name="Choi S.B."/>
            <person name="Bosland P.W."/>
            <person name="Reeves G."/>
            <person name="Jo S.H."/>
            <person name="Lee B.W."/>
            <person name="Cho H.T."/>
            <person name="Choi H.S."/>
            <person name="Lee M.S."/>
            <person name="Yu Y."/>
            <person name="Do Choi Y."/>
            <person name="Park B.S."/>
            <person name="van Deynze A."/>
            <person name="Ashrafi H."/>
            <person name="Hill T."/>
            <person name="Kim W.T."/>
            <person name="Pai H.S."/>
            <person name="Ahn H.K."/>
            <person name="Yeam I."/>
            <person name="Giovannoni J.J."/>
            <person name="Rose J.K."/>
            <person name="Sorensen I."/>
            <person name="Lee S.J."/>
            <person name="Kim R.W."/>
            <person name="Choi I.Y."/>
            <person name="Choi B.S."/>
            <person name="Lim J.S."/>
            <person name="Lee Y.H."/>
            <person name="Choi D."/>
        </authorList>
    </citation>
    <scope>NUCLEOTIDE SEQUENCE [LARGE SCALE GENOMIC DNA]</scope>
    <source>
        <strain evidence="22">cv. CM334</strain>
    </source>
</reference>
<name>A0A2G2ZL34_CAPAN</name>
<comment type="catalytic activity">
    <reaction evidence="19">
        <text>L-seryl-[protein] + ATP = O-phospho-L-seryl-[protein] + ADP + H(+)</text>
        <dbReference type="Rhea" id="RHEA:17989"/>
        <dbReference type="Rhea" id="RHEA-COMP:9863"/>
        <dbReference type="Rhea" id="RHEA-COMP:11604"/>
        <dbReference type="ChEBI" id="CHEBI:15378"/>
        <dbReference type="ChEBI" id="CHEBI:29999"/>
        <dbReference type="ChEBI" id="CHEBI:30616"/>
        <dbReference type="ChEBI" id="CHEBI:83421"/>
        <dbReference type="ChEBI" id="CHEBI:456216"/>
        <dbReference type="EC" id="2.7.11.1"/>
    </reaction>
</comment>
<evidence type="ECO:0000313" key="21">
    <source>
        <dbReference type="EMBL" id="PHT82696.1"/>
    </source>
</evidence>
<keyword evidence="8" id="KW-0812">Transmembrane</keyword>
<keyword evidence="12" id="KW-0418">Kinase</keyword>
<dbReference type="Pfam" id="PF00069">
    <property type="entry name" value="Pkinase"/>
    <property type="match status" value="1"/>
</dbReference>
<dbReference type="GO" id="GO:0005886">
    <property type="term" value="C:plasma membrane"/>
    <property type="evidence" value="ECO:0007669"/>
    <property type="project" value="UniProtKB-SubCell"/>
</dbReference>
<sequence>MIKVFNLQLDVAFKSFDTECEVLRNLRHRNLAKVITTCSNLDFKSLVLEYMPNGSLDKYLYSHYFLDIRQRLSIMLDVACALEYLHHGFLSAVIHCHLKPSNVLLDEDMVAHLSNFGISKLLGEDQGDLYTKTLATLGYIAPEYGLEGLVSTKCDVYSYGVMLLEIFTRRKPNEFDGDLSLKQWVSYSLLRAVMEVVDGNLVTQTGSHLQMELDVVASIMKVALDCCAESPVRRTNMKDVVGILQKINIQLLAC</sequence>
<comment type="catalytic activity">
    <reaction evidence="18">
        <text>L-threonyl-[protein] + ATP = O-phospho-L-threonyl-[protein] + ADP + H(+)</text>
        <dbReference type="Rhea" id="RHEA:46608"/>
        <dbReference type="Rhea" id="RHEA-COMP:11060"/>
        <dbReference type="Rhea" id="RHEA-COMP:11605"/>
        <dbReference type="ChEBI" id="CHEBI:15378"/>
        <dbReference type="ChEBI" id="CHEBI:30013"/>
        <dbReference type="ChEBI" id="CHEBI:30616"/>
        <dbReference type="ChEBI" id="CHEBI:61977"/>
        <dbReference type="ChEBI" id="CHEBI:456216"/>
        <dbReference type="EC" id="2.7.11.1"/>
    </reaction>
</comment>
<evidence type="ECO:0000313" key="22">
    <source>
        <dbReference type="Proteomes" id="UP000222542"/>
    </source>
</evidence>
<proteinExistence type="predicted"/>
<evidence type="ECO:0000256" key="10">
    <source>
        <dbReference type="ARBA" id="ARBA00022737"/>
    </source>
</evidence>
<keyword evidence="4" id="KW-0723">Serine/threonine-protein kinase</keyword>
<evidence type="ECO:0000256" key="11">
    <source>
        <dbReference type="ARBA" id="ARBA00022741"/>
    </source>
</evidence>
<evidence type="ECO:0000259" key="20">
    <source>
        <dbReference type="PROSITE" id="PS50011"/>
    </source>
</evidence>
<feature type="domain" description="Protein kinase" evidence="20">
    <location>
        <begin position="1"/>
        <end position="251"/>
    </location>
</feature>
<dbReference type="Gene3D" id="1.10.510.10">
    <property type="entry name" value="Transferase(Phosphotransferase) domain 1"/>
    <property type="match status" value="1"/>
</dbReference>
<protein>
    <recommendedName>
        <fullName evidence="2">non-specific serine/threonine protein kinase</fullName>
        <ecNumber evidence="2">2.7.11.1</ecNumber>
    </recommendedName>
</protein>
<keyword evidence="15" id="KW-0472">Membrane</keyword>
<dbReference type="OMA" id="IAQAMTY"/>
<evidence type="ECO:0000256" key="19">
    <source>
        <dbReference type="ARBA" id="ARBA00048679"/>
    </source>
</evidence>
<keyword evidence="9" id="KW-0732">Signal</keyword>
<evidence type="ECO:0000256" key="18">
    <source>
        <dbReference type="ARBA" id="ARBA00047899"/>
    </source>
</evidence>
<dbReference type="Gramene" id="PHT82696">
    <property type="protein sequence ID" value="PHT82696"/>
    <property type="gene ID" value="T459_11139"/>
</dbReference>
<keyword evidence="7" id="KW-0808">Transferase</keyword>
<evidence type="ECO:0000256" key="13">
    <source>
        <dbReference type="ARBA" id="ARBA00022840"/>
    </source>
</evidence>
<comment type="subcellular location">
    <subcellularLocation>
        <location evidence="1">Cell membrane</location>
        <topology evidence="1">Single-pass membrane protein</topology>
    </subcellularLocation>
</comment>
<dbReference type="PANTHER" id="PTHR48008:SF14">
    <property type="entry name" value="PROTEIN KINASE DOMAIN-CONTAINING PROTEIN"/>
    <property type="match status" value="1"/>
</dbReference>
<evidence type="ECO:0000256" key="9">
    <source>
        <dbReference type="ARBA" id="ARBA00022729"/>
    </source>
</evidence>
<dbReference type="InterPro" id="IPR011009">
    <property type="entry name" value="Kinase-like_dom_sf"/>
</dbReference>
<evidence type="ECO:0000256" key="1">
    <source>
        <dbReference type="ARBA" id="ARBA00004162"/>
    </source>
</evidence>
<dbReference type="InterPro" id="IPR000719">
    <property type="entry name" value="Prot_kinase_dom"/>
</dbReference>
<dbReference type="InterPro" id="IPR052451">
    <property type="entry name" value="Ser/Thr_kinase-like"/>
</dbReference>
<evidence type="ECO:0000256" key="8">
    <source>
        <dbReference type="ARBA" id="ARBA00022692"/>
    </source>
</evidence>
<dbReference type="SUPFAM" id="SSF56112">
    <property type="entry name" value="Protein kinase-like (PK-like)"/>
    <property type="match status" value="1"/>
</dbReference>
<dbReference type="PANTHER" id="PTHR48008">
    <property type="entry name" value="LEUCINE-RICH REPEAT RECEPTOR-LIKE PROTEIN KINASE IMK3-RELATED"/>
    <property type="match status" value="1"/>
</dbReference>
<organism evidence="21 22">
    <name type="scientific">Capsicum annuum</name>
    <name type="common">Capsicum pepper</name>
    <dbReference type="NCBI Taxonomy" id="4072"/>
    <lineage>
        <taxon>Eukaryota</taxon>
        <taxon>Viridiplantae</taxon>
        <taxon>Streptophyta</taxon>
        <taxon>Embryophyta</taxon>
        <taxon>Tracheophyta</taxon>
        <taxon>Spermatophyta</taxon>
        <taxon>Magnoliopsida</taxon>
        <taxon>eudicotyledons</taxon>
        <taxon>Gunneridae</taxon>
        <taxon>Pentapetalae</taxon>
        <taxon>asterids</taxon>
        <taxon>lamiids</taxon>
        <taxon>Solanales</taxon>
        <taxon>Solanaceae</taxon>
        <taxon>Solanoideae</taxon>
        <taxon>Capsiceae</taxon>
        <taxon>Capsicum</taxon>
    </lineage>
</organism>
<keyword evidence="6" id="KW-0433">Leucine-rich repeat</keyword>
<keyword evidence="22" id="KW-1185">Reference proteome</keyword>
<dbReference type="FunFam" id="1.10.510.10:FF:000358">
    <property type="entry name" value="Putative leucine-rich repeat receptor-like serine/threonine-protein kinase"/>
    <property type="match status" value="1"/>
</dbReference>
<dbReference type="Proteomes" id="UP000222542">
    <property type="component" value="Unassembled WGS sequence"/>
</dbReference>
<evidence type="ECO:0000256" key="15">
    <source>
        <dbReference type="ARBA" id="ARBA00023136"/>
    </source>
</evidence>
<dbReference type="EMBL" id="AYRZ02000004">
    <property type="protein sequence ID" value="PHT82696.1"/>
    <property type="molecule type" value="Genomic_DNA"/>
</dbReference>
<dbReference type="GO" id="GO:0004674">
    <property type="term" value="F:protein serine/threonine kinase activity"/>
    <property type="evidence" value="ECO:0007669"/>
    <property type="project" value="UniProtKB-KW"/>
</dbReference>
<evidence type="ECO:0000256" key="12">
    <source>
        <dbReference type="ARBA" id="ARBA00022777"/>
    </source>
</evidence>
<dbReference type="EC" id="2.7.11.1" evidence="2"/>
<evidence type="ECO:0000256" key="7">
    <source>
        <dbReference type="ARBA" id="ARBA00022679"/>
    </source>
</evidence>
<evidence type="ECO:0000256" key="5">
    <source>
        <dbReference type="ARBA" id="ARBA00022553"/>
    </source>
</evidence>
<evidence type="ECO:0000256" key="14">
    <source>
        <dbReference type="ARBA" id="ARBA00022989"/>
    </source>
</evidence>
<keyword evidence="11" id="KW-0547">Nucleotide-binding</keyword>
<dbReference type="PROSITE" id="PS50011">
    <property type="entry name" value="PROTEIN_KINASE_DOM"/>
    <property type="match status" value="1"/>
</dbReference>
<keyword evidence="5" id="KW-0597">Phosphoprotein</keyword>
<evidence type="ECO:0000256" key="4">
    <source>
        <dbReference type="ARBA" id="ARBA00022527"/>
    </source>
</evidence>
<dbReference type="GO" id="GO:0005524">
    <property type="term" value="F:ATP binding"/>
    <property type="evidence" value="ECO:0007669"/>
    <property type="project" value="UniProtKB-KW"/>
</dbReference>
<evidence type="ECO:0000256" key="3">
    <source>
        <dbReference type="ARBA" id="ARBA00022475"/>
    </source>
</evidence>
<dbReference type="Gene3D" id="3.30.200.20">
    <property type="entry name" value="Phosphorylase Kinase, domain 1"/>
    <property type="match status" value="1"/>
</dbReference>
<keyword evidence="3" id="KW-1003">Cell membrane</keyword>
<keyword evidence="17" id="KW-0325">Glycoprotein</keyword>
<evidence type="ECO:0000256" key="17">
    <source>
        <dbReference type="ARBA" id="ARBA00023180"/>
    </source>
</evidence>
<evidence type="ECO:0000256" key="6">
    <source>
        <dbReference type="ARBA" id="ARBA00022614"/>
    </source>
</evidence>
<comment type="caution">
    <text evidence="21">The sequence shown here is derived from an EMBL/GenBank/DDBJ whole genome shotgun (WGS) entry which is preliminary data.</text>
</comment>
<reference evidence="21 22" key="2">
    <citation type="journal article" date="2017" name="Genome Biol.">
        <title>New reference genome sequences of hot pepper reveal the massive evolution of plant disease-resistance genes by retroduplication.</title>
        <authorList>
            <person name="Kim S."/>
            <person name="Park J."/>
            <person name="Yeom S.I."/>
            <person name="Kim Y.M."/>
            <person name="Seo E."/>
            <person name="Kim K.T."/>
            <person name="Kim M.S."/>
            <person name="Lee J.M."/>
            <person name="Cheong K."/>
            <person name="Shin H.S."/>
            <person name="Kim S.B."/>
            <person name="Han K."/>
            <person name="Lee J."/>
            <person name="Park M."/>
            <person name="Lee H.A."/>
            <person name="Lee H.Y."/>
            <person name="Lee Y."/>
            <person name="Oh S."/>
            <person name="Lee J.H."/>
            <person name="Choi E."/>
            <person name="Choi E."/>
            <person name="Lee S.E."/>
            <person name="Jeon J."/>
            <person name="Kim H."/>
            <person name="Choi G."/>
            <person name="Song H."/>
            <person name="Lee J."/>
            <person name="Lee S.C."/>
            <person name="Kwon J.K."/>
            <person name="Lee H.Y."/>
            <person name="Koo N."/>
            <person name="Hong Y."/>
            <person name="Kim R.W."/>
            <person name="Kang W.H."/>
            <person name="Huh J.H."/>
            <person name="Kang B.C."/>
            <person name="Yang T.J."/>
            <person name="Lee Y.H."/>
            <person name="Bennetzen J.L."/>
            <person name="Choi D."/>
        </authorList>
    </citation>
    <scope>NUCLEOTIDE SEQUENCE [LARGE SCALE GENOMIC DNA]</scope>
    <source>
        <strain evidence="22">cv. CM334</strain>
    </source>
</reference>